<sequence>TSESENKVCLDKPALKMLRSSPGSEKRLWKRVRLSLCFLGLSLLMGTLTFAIYSSSSLTSWPLPGWTVMPLSIPPYKKPTPAPITQEPSE</sequence>
<accession>A0A1A8I6N6</accession>
<feature type="non-terminal residue" evidence="2">
    <location>
        <position position="1"/>
    </location>
</feature>
<feature type="transmembrane region" description="Helical" evidence="1">
    <location>
        <begin position="34"/>
        <end position="53"/>
    </location>
</feature>
<feature type="non-terminal residue" evidence="2">
    <location>
        <position position="90"/>
    </location>
</feature>
<dbReference type="AlphaFoldDB" id="A0A1A8I6N6"/>
<keyword evidence="1" id="KW-1133">Transmembrane helix</keyword>
<keyword evidence="1" id="KW-0812">Transmembrane</keyword>
<name>A0A1A8I6N6_NOTKU</name>
<evidence type="ECO:0000256" key="1">
    <source>
        <dbReference type="SAM" id="Phobius"/>
    </source>
</evidence>
<keyword evidence="1" id="KW-0472">Membrane</keyword>
<proteinExistence type="predicted"/>
<reference evidence="2" key="2">
    <citation type="submission" date="2016-06" db="EMBL/GenBank/DDBJ databases">
        <title>The genome of a short-lived fish provides insights into sex chromosome evolution and the genetic control of aging.</title>
        <authorList>
            <person name="Reichwald K."/>
            <person name="Felder M."/>
            <person name="Petzold A."/>
            <person name="Koch P."/>
            <person name="Groth M."/>
            <person name="Platzer M."/>
        </authorList>
    </citation>
    <scope>NUCLEOTIDE SEQUENCE</scope>
    <source>
        <tissue evidence="2">Brain</tissue>
    </source>
</reference>
<organism evidence="2">
    <name type="scientific">Nothobranchius kuhntae</name>
    <name type="common">Beira killifish</name>
    <dbReference type="NCBI Taxonomy" id="321403"/>
    <lineage>
        <taxon>Eukaryota</taxon>
        <taxon>Metazoa</taxon>
        <taxon>Chordata</taxon>
        <taxon>Craniata</taxon>
        <taxon>Vertebrata</taxon>
        <taxon>Euteleostomi</taxon>
        <taxon>Actinopterygii</taxon>
        <taxon>Neopterygii</taxon>
        <taxon>Teleostei</taxon>
        <taxon>Neoteleostei</taxon>
        <taxon>Acanthomorphata</taxon>
        <taxon>Ovalentaria</taxon>
        <taxon>Atherinomorphae</taxon>
        <taxon>Cyprinodontiformes</taxon>
        <taxon>Nothobranchiidae</taxon>
        <taxon>Nothobranchius</taxon>
    </lineage>
</organism>
<gene>
    <name evidence="2" type="primary">Nfu_g_1_014612</name>
</gene>
<evidence type="ECO:0000313" key="2">
    <source>
        <dbReference type="EMBL" id="SBQ93202.1"/>
    </source>
</evidence>
<reference evidence="2" key="1">
    <citation type="submission" date="2016-05" db="EMBL/GenBank/DDBJ databases">
        <authorList>
            <person name="Lavstsen T."/>
            <person name="Jespersen J.S."/>
        </authorList>
    </citation>
    <scope>NUCLEOTIDE SEQUENCE</scope>
    <source>
        <tissue evidence="2">Brain</tissue>
    </source>
</reference>
<protein>
    <submittedName>
        <fullName evidence="2">Uncharacterized protein</fullName>
    </submittedName>
</protein>
<dbReference type="EMBL" id="HAED01007024">
    <property type="protein sequence ID" value="SBQ93202.1"/>
    <property type="molecule type" value="Transcribed_RNA"/>
</dbReference>